<dbReference type="EMBL" id="JPMI01000216">
    <property type="protein sequence ID" value="KFA90298.1"/>
    <property type="molecule type" value="Genomic_DNA"/>
</dbReference>
<organism evidence="1 2">
    <name type="scientific">Archangium violaceum Cb vi76</name>
    <dbReference type="NCBI Taxonomy" id="1406225"/>
    <lineage>
        <taxon>Bacteria</taxon>
        <taxon>Pseudomonadati</taxon>
        <taxon>Myxococcota</taxon>
        <taxon>Myxococcia</taxon>
        <taxon>Myxococcales</taxon>
        <taxon>Cystobacterineae</taxon>
        <taxon>Archangiaceae</taxon>
        <taxon>Archangium</taxon>
    </lineage>
</organism>
<name>A0A084SPB3_9BACT</name>
<evidence type="ECO:0000313" key="1">
    <source>
        <dbReference type="EMBL" id="KFA90298.1"/>
    </source>
</evidence>
<evidence type="ECO:0000313" key="2">
    <source>
        <dbReference type="Proteomes" id="UP000028547"/>
    </source>
</evidence>
<dbReference type="Proteomes" id="UP000028547">
    <property type="component" value="Unassembled WGS sequence"/>
</dbReference>
<accession>A0A084SPB3</accession>
<protein>
    <recommendedName>
        <fullName evidence="3">TIGR02265 family protein</fullName>
    </recommendedName>
</protein>
<gene>
    <name evidence="1" type="ORF">Q664_29215</name>
</gene>
<sequence length="187" mass="20494">MESRLRLATPEYTTRGILFLATLTSVRELGGEEMVKRCVEASGESEFVEFFNYPTSALLQMLGTAAGLLGASRGGYAEVLRYIAKRTVELYMTSVVGRSAQLVSSTDPMRLVRTLEALYKVSMVYSAPTVVWKGPKRGVLTVQRTFTPLAYHEGGALTLGVMLGLKNVEAHARPTGPLSLELELSWE</sequence>
<dbReference type="Pfam" id="PF09536">
    <property type="entry name" value="DUF2378"/>
    <property type="match status" value="1"/>
</dbReference>
<evidence type="ECO:0008006" key="3">
    <source>
        <dbReference type="Google" id="ProtNLM"/>
    </source>
</evidence>
<comment type="caution">
    <text evidence="1">The sequence shown here is derived from an EMBL/GenBank/DDBJ whole genome shotgun (WGS) entry which is preliminary data.</text>
</comment>
<dbReference type="NCBIfam" id="TIGR02265">
    <property type="entry name" value="Mxa_TIGR02265"/>
    <property type="match status" value="1"/>
</dbReference>
<reference evidence="1 2" key="1">
    <citation type="submission" date="2014-07" db="EMBL/GenBank/DDBJ databases">
        <title>Draft Genome Sequence of Gephyronic Acid Producer, Cystobacter violaceus Strain Cb vi76.</title>
        <authorList>
            <person name="Stevens D.C."/>
            <person name="Young J."/>
            <person name="Carmichael R."/>
            <person name="Tan J."/>
            <person name="Taylor R.E."/>
        </authorList>
    </citation>
    <scope>NUCLEOTIDE SEQUENCE [LARGE SCALE GENOMIC DNA]</scope>
    <source>
        <strain evidence="1 2">Cb vi76</strain>
    </source>
</reference>
<proteinExistence type="predicted"/>
<dbReference type="AlphaFoldDB" id="A0A084SPB3"/>
<dbReference type="InterPro" id="IPR011751">
    <property type="entry name" value="Mxa_paralog_2265"/>
</dbReference>